<reference evidence="1" key="1">
    <citation type="submission" date="2020-11" db="EMBL/GenBank/DDBJ databases">
        <title>Adaptations for nitrogen fixation in a non-lichenized fungal sporocarp promotes dispersal by wood-feeding termites.</title>
        <authorList>
            <consortium name="DOE Joint Genome Institute"/>
            <person name="Koch R.A."/>
            <person name="Yoon G."/>
            <person name="Arayal U."/>
            <person name="Lail K."/>
            <person name="Amirebrahimi M."/>
            <person name="Labutti K."/>
            <person name="Lipzen A."/>
            <person name="Riley R."/>
            <person name="Barry K."/>
            <person name="Henrissat B."/>
            <person name="Grigoriev I.V."/>
            <person name="Herr J.R."/>
            <person name="Aime M.C."/>
        </authorList>
    </citation>
    <scope>NUCLEOTIDE SEQUENCE</scope>
    <source>
        <strain evidence="1">MCA 3950</strain>
    </source>
</reference>
<dbReference type="AlphaFoldDB" id="A0A9P8APB7"/>
<evidence type="ECO:0000313" key="1">
    <source>
        <dbReference type="EMBL" id="KAG7441697.1"/>
    </source>
</evidence>
<protein>
    <submittedName>
        <fullName evidence="1">Uncharacterized protein</fullName>
    </submittedName>
</protein>
<dbReference type="RefSeq" id="XP_043035197.1">
    <property type="nucleotide sequence ID" value="XM_043181056.1"/>
</dbReference>
<comment type="caution">
    <text evidence="1">The sequence shown here is derived from an EMBL/GenBank/DDBJ whole genome shotgun (WGS) entry which is preliminary data.</text>
</comment>
<dbReference type="EMBL" id="MU250557">
    <property type="protein sequence ID" value="KAG7441697.1"/>
    <property type="molecule type" value="Genomic_DNA"/>
</dbReference>
<sequence length="104" mass="11795">MTVSTGRCSAATMTTTKMGRMRLSFSSSQCHQIRGSTDQFHHRSFAQGCCYSSPFCSGWRFHYERLCGRVNLQKSMTWDLSWSCTVADDDVTGRQIHLGDEEGR</sequence>
<keyword evidence="2" id="KW-1185">Reference proteome</keyword>
<dbReference type="Proteomes" id="UP000812287">
    <property type="component" value="Unassembled WGS sequence"/>
</dbReference>
<evidence type="ECO:0000313" key="2">
    <source>
        <dbReference type="Proteomes" id="UP000812287"/>
    </source>
</evidence>
<accession>A0A9P8APB7</accession>
<dbReference type="GeneID" id="66103352"/>
<organism evidence="1 2">
    <name type="scientific">Guyanagaster necrorhizus</name>
    <dbReference type="NCBI Taxonomy" id="856835"/>
    <lineage>
        <taxon>Eukaryota</taxon>
        <taxon>Fungi</taxon>
        <taxon>Dikarya</taxon>
        <taxon>Basidiomycota</taxon>
        <taxon>Agaricomycotina</taxon>
        <taxon>Agaricomycetes</taxon>
        <taxon>Agaricomycetidae</taxon>
        <taxon>Agaricales</taxon>
        <taxon>Marasmiineae</taxon>
        <taxon>Physalacriaceae</taxon>
        <taxon>Guyanagaster</taxon>
    </lineage>
</organism>
<proteinExistence type="predicted"/>
<name>A0A9P8APB7_9AGAR</name>
<gene>
    <name evidence="1" type="ORF">BT62DRAFT_470965</name>
</gene>